<dbReference type="PANTHER" id="PTHR48417">
    <property type="entry name" value="ATP SYNTHASE F1 SUBUNIT EPSILON"/>
    <property type="match status" value="1"/>
</dbReference>
<accession>A0A8B6EGJ2</accession>
<evidence type="ECO:0000256" key="8">
    <source>
        <dbReference type="SAM" id="MobiDB-lite"/>
    </source>
</evidence>
<name>A0A8B6EGJ2_MYTGA</name>
<evidence type="ECO:0000313" key="11">
    <source>
        <dbReference type="Proteomes" id="UP000596742"/>
    </source>
</evidence>
<comment type="caution">
    <text evidence="9">The sequence shown here is derived from an EMBL/GenBank/DDBJ whole genome shotgun (WGS) entry which is preliminary data.</text>
</comment>
<dbReference type="AlphaFoldDB" id="A0A8B6EGJ2"/>
<proteinExistence type="inferred from homology"/>
<dbReference type="Proteomes" id="UP000596742">
    <property type="component" value="Unassembled WGS sequence"/>
</dbReference>
<evidence type="ECO:0000256" key="5">
    <source>
        <dbReference type="ARBA" id="ARBA00023128"/>
    </source>
</evidence>
<dbReference type="OrthoDB" id="10045676at2759"/>
<dbReference type="Gene3D" id="1.20.5.500">
    <property type="entry name" value="Single helix bin"/>
    <property type="match status" value="1"/>
</dbReference>
<keyword evidence="11" id="KW-1185">Reference proteome</keyword>
<protein>
    <recommendedName>
        <fullName evidence="6">ATP synthase F1 subunit epsilon</fullName>
    </recommendedName>
</protein>
<evidence type="ECO:0000313" key="10">
    <source>
        <dbReference type="EMBL" id="VDI55787.1"/>
    </source>
</evidence>
<gene>
    <name evidence="9" type="ORF">MGAL_10B018204</name>
    <name evidence="10" type="ORF">MGAL_10B039560</name>
</gene>
<evidence type="ECO:0000256" key="3">
    <source>
        <dbReference type="ARBA" id="ARBA00022946"/>
    </source>
</evidence>
<dbReference type="FunFam" id="1.20.5.500:FF:000007">
    <property type="entry name" value="ATPase inhibitor, putative"/>
    <property type="match status" value="1"/>
</dbReference>
<dbReference type="InterPro" id="IPR007648">
    <property type="entry name" value="ATPase_inhibitor_mt"/>
</dbReference>
<evidence type="ECO:0000256" key="1">
    <source>
        <dbReference type="ARBA" id="ARBA00004173"/>
    </source>
</evidence>
<dbReference type="EMBL" id="UYJE01005096">
    <property type="protein sequence ID" value="VDI33821.1"/>
    <property type="molecule type" value="Genomic_DNA"/>
</dbReference>
<comment type="subcellular location">
    <subcellularLocation>
        <location evidence="1">Mitochondrion</location>
    </subcellularLocation>
</comment>
<keyword evidence="4 7" id="KW-0175">Coiled coil</keyword>
<dbReference type="GO" id="GO:0005739">
    <property type="term" value="C:mitochondrion"/>
    <property type="evidence" value="ECO:0007669"/>
    <property type="project" value="UniProtKB-SubCell"/>
</dbReference>
<dbReference type="SUPFAM" id="SSF64602">
    <property type="entry name" value="F1 ATPase inhibitor, IF1, C-terminal domain"/>
    <property type="match status" value="1"/>
</dbReference>
<organism evidence="9 11">
    <name type="scientific">Mytilus galloprovincialis</name>
    <name type="common">Mediterranean mussel</name>
    <dbReference type="NCBI Taxonomy" id="29158"/>
    <lineage>
        <taxon>Eukaryota</taxon>
        <taxon>Metazoa</taxon>
        <taxon>Spiralia</taxon>
        <taxon>Lophotrochozoa</taxon>
        <taxon>Mollusca</taxon>
        <taxon>Bivalvia</taxon>
        <taxon>Autobranchia</taxon>
        <taxon>Pteriomorphia</taxon>
        <taxon>Mytilida</taxon>
        <taxon>Mytiloidea</taxon>
        <taxon>Mytilidae</taxon>
        <taxon>Mytilinae</taxon>
        <taxon>Mytilus</taxon>
    </lineage>
</organism>
<evidence type="ECO:0000256" key="4">
    <source>
        <dbReference type="ARBA" id="ARBA00023054"/>
    </source>
</evidence>
<keyword evidence="5" id="KW-0496">Mitochondrion</keyword>
<keyword evidence="3" id="KW-0809">Transit peptide</keyword>
<evidence type="ECO:0000313" key="9">
    <source>
        <dbReference type="EMBL" id="VDI33821.1"/>
    </source>
</evidence>
<dbReference type="GO" id="GO:0042030">
    <property type="term" value="F:ATPase inhibitor activity"/>
    <property type="evidence" value="ECO:0007669"/>
    <property type="project" value="InterPro"/>
</dbReference>
<dbReference type="PANTHER" id="PTHR48417:SF1">
    <property type="entry name" value="ATP SYNTHASE F1 SUBUNIT EPSILON"/>
    <property type="match status" value="1"/>
</dbReference>
<comment type="similarity">
    <text evidence="2">Belongs to the ATPase inhibitor family.</text>
</comment>
<dbReference type="Pfam" id="PF04568">
    <property type="entry name" value="IATP"/>
    <property type="match status" value="1"/>
</dbReference>
<evidence type="ECO:0000256" key="7">
    <source>
        <dbReference type="SAM" id="Coils"/>
    </source>
</evidence>
<dbReference type="EMBL" id="UYJE01007542">
    <property type="protein sequence ID" value="VDI55787.1"/>
    <property type="molecule type" value="Genomic_DNA"/>
</dbReference>
<reference evidence="9" key="1">
    <citation type="submission" date="2018-11" db="EMBL/GenBank/DDBJ databases">
        <authorList>
            <person name="Alioto T."/>
            <person name="Alioto T."/>
        </authorList>
    </citation>
    <scope>NUCLEOTIDE SEQUENCE</scope>
</reference>
<feature type="compositionally biased region" description="Gly residues" evidence="8">
    <location>
        <begin position="7"/>
        <end position="17"/>
    </location>
</feature>
<feature type="region of interest" description="Disordered" evidence="8">
    <location>
        <begin position="1"/>
        <end position="22"/>
    </location>
</feature>
<evidence type="ECO:0000256" key="6">
    <source>
        <dbReference type="ARBA" id="ARBA00030036"/>
    </source>
</evidence>
<sequence length="95" mass="10465">MSDEWGSGAGKGGGAGGSVREAGGAFGKMEAAREEQYFRKLQAQQLKEMKDHLDEEVNHHEVQIKQHQEAIDRHKKRITDLAKAEKKTDGSSSSD</sequence>
<feature type="coiled-coil region" evidence="7">
    <location>
        <begin position="43"/>
        <end position="84"/>
    </location>
</feature>
<evidence type="ECO:0000256" key="2">
    <source>
        <dbReference type="ARBA" id="ARBA00010901"/>
    </source>
</evidence>